<organism evidence="1 2">
    <name type="scientific">Mycobacterium phage Typha</name>
    <dbReference type="NCBI Taxonomy" id="2517971"/>
    <lineage>
        <taxon>Viruses</taxon>
        <taxon>Duplodnaviria</taxon>
        <taxon>Heunggongvirae</taxon>
        <taxon>Uroviricota</taxon>
        <taxon>Caudoviricetes</taxon>
        <taxon>Typhavirus</taxon>
        <taxon>Typhavirus typha</taxon>
    </lineage>
</organism>
<dbReference type="KEGG" id="vg:63743074"/>
<sequence length="122" mass="13697">MEEIGEINPKARAVVEQLVQSFSPAATAMMTEAAVARVRYPAFNSAHEGWAVLYEEVDEMWDEVRADNLERAIAEAIQVGAMAIRFVTEMRQRLHGERTVTNPFTGVTDTYYRTDQAATEAE</sequence>
<dbReference type="Proteomes" id="UP000294565">
    <property type="component" value="Segment"/>
</dbReference>
<evidence type="ECO:0000313" key="2">
    <source>
        <dbReference type="Proteomes" id="UP000294565"/>
    </source>
</evidence>
<accession>A0A482JBZ6</accession>
<name>A0A482JBZ6_9CAUD</name>
<dbReference type="EMBL" id="MK494099">
    <property type="protein sequence ID" value="QBP29739.1"/>
    <property type="molecule type" value="Genomic_DNA"/>
</dbReference>
<dbReference type="RefSeq" id="YP_010049751.1">
    <property type="nucleotide sequence ID" value="NC_054393.1"/>
</dbReference>
<protein>
    <submittedName>
        <fullName evidence="1">Uncharacterized protein</fullName>
    </submittedName>
</protein>
<dbReference type="GeneID" id="63743074"/>
<keyword evidence="2" id="KW-1185">Reference proteome</keyword>
<reference evidence="1 2" key="1">
    <citation type="submission" date="2019-02" db="EMBL/GenBank/DDBJ databases">
        <authorList>
            <person name="Kanzanas C."/>
            <person name="Smith M.A."/>
            <person name="Zack K.M."/>
            <person name="Garlena R.A."/>
            <person name="Russell D.A."/>
            <person name="Pope W.H."/>
            <person name="Jacobs-Sera D."/>
            <person name="Hatfull G.F."/>
        </authorList>
    </citation>
    <scope>NUCLEOTIDE SEQUENCE [LARGE SCALE GENOMIC DNA]</scope>
</reference>
<proteinExistence type="predicted"/>
<evidence type="ECO:0000313" key="1">
    <source>
        <dbReference type="EMBL" id="QBP29739.1"/>
    </source>
</evidence>
<gene>
    <name evidence="1" type="primary">84</name>
    <name evidence="1" type="ORF">SEA_TYPHA_84</name>
</gene>